<evidence type="ECO:0000313" key="3">
    <source>
        <dbReference type="Proteomes" id="UP000799118"/>
    </source>
</evidence>
<organism evidence="2 3">
    <name type="scientific">Gymnopus androsaceus JB14</name>
    <dbReference type="NCBI Taxonomy" id="1447944"/>
    <lineage>
        <taxon>Eukaryota</taxon>
        <taxon>Fungi</taxon>
        <taxon>Dikarya</taxon>
        <taxon>Basidiomycota</taxon>
        <taxon>Agaricomycotina</taxon>
        <taxon>Agaricomycetes</taxon>
        <taxon>Agaricomycetidae</taxon>
        <taxon>Agaricales</taxon>
        <taxon>Marasmiineae</taxon>
        <taxon>Omphalotaceae</taxon>
        <taxon>Gymnopus</taxon>
    </lineage>
</organism>
<evidence type="ECO:0000256" key="1">
    <source>
        <dbReference type="SAM" id="MobiDB-lite"/>
    </source>
</evidence>
<reference evidence="2" key="1">
    <citation type="journal article" date="2019" name="Environ. Microbiol.">
        <title>Fungal ecological strategies reflected in gene transcription - a case study of two litter decomposers.</title>
        <authorList>
            <person name="Barbi F."/>
            <person name="Kohler A."/>
            <person name="Barry K."/>
            <person name="Baskaran P."/>
            <person name="Daum C."/>
            <person name="Fauchery L."/>
            <person name="Ihrmark K."/>
            <person name="Kuo A."/>
            <person name="LaButti K."/>
            <person name="Lipzen A."/>
            <person name="Morin E."/>
            <person name="Grigoriev I.V."/>
            <person name="Henrissat B."/>
            <person name="Lindahl B."/>
            <person name="Martin F."/>
        </authorList>
    </citation>
    <scope>NUCLEOTIDE SEQUENCE</scope>
    <source>
        <strain evidence="2">JB14</strain>
    </source>
</reference>
<dbReference type="Proteomes" id="UP000799118">
    <property type="component" value="Unassembled WGS sequence"/>
</dbReference>
<sequence length="189" mass="21684">MKNFYHAYVPFKSQLTIHTIYGPRFTVLSHRLQQAASMLISDNVLHVALRVLHRPSIMPRTVYPVCTTSAVTLLSIRVYFISTVSQQGCFVPLPTATPKSEHNDIRRPHIDFWLPAVSQAYIHRVIVHFKGEHFALYFQRYCALPENHLLNIRGNLVILRMGKRNPLNPVNMKAGKRSDAKKARTIAKK</sequence>
<dbReference type="OrthoDB" id="2916406at2759"/>
<gene>
    <name evidence="2" type="ORF">BT96DRAFT_1006902</name>
</gene>
<dbReference type="AlphaFoldDB" id="A0A6A4GJ96"/>
<protein>
    <submittedName>
        <fullName evidence="2">Uncharacterized protein</fullName>
    </submittedName>
</protein>
<dbReference type="EMBL" id="ML769966">
    <property type="protein sequence ID" value="KAE9385588.1"/>
    <property type="molecule type" value="Genomic_DNA"/>
</dbReference>
<feature type="region of interest" description="Disordered" evidence="1">
    <location>
        <begin position="169"/>
        <end position="189"/>
    </location>
</feature>
<keyword evidence="3" id="KW-1185">Reference proteome</keyword>
<name>A0A6A4GJ96_9AGAR</name>
<accession>A0A6A4GJ96</accession>
<evidence type="ECO:0000313" key="2">
    <source>
        <dbReference type="EMBL" id="KAE9385588.1"/>
    </source>
</evidence>
<proteinExistence type="predicted"/>